<dbReference type="KEGG" id="psco:LY89DRAFT_787400"/>
<evidence type="ECO:0000259" key="2">
    <source>
        <dbReference type="Pfam" id="PF20150"/>
    </source>
</evidence>
<dbReference type="InterPro" id="IPR045518">
    <property type="entry name" value="2EXR"/>
</dbReference>
<proteinExistence type="predicted"/>
<dbReference type="OrthoDB" id="3565000at2759"/>
<accession>A0A132BD69</accession>
<dbReference type="EMBL" id="KQ947429">
    <property type="protein sequence ID" value="KUJ10346.1"/>
    <property type="molecule type" value="Genomic_DNA"/>
</dbReference>
<feature type="compositionally biased region" description="Pro residues" evidence="1">
    <location>
        <begin position="96"/>
        <end position="105"/>
    </location>
</feature>
<feature type="compositionally biased region" description="Polar residues" evidence="1">
    <location>
        <begin position="38"/>
        <end position="47"/>
    </location>
</feature>
<evidence type="ECO:0000256" key="1">
    <source>
        <dbReference type="SAM" id="MobiDB-lite"/>
    </source>
</evidence>
<protein>
    <recommendedName>
        <fullName evidence="2">2EXR domain-containing protein</fullName>
    </recommendedName>
</protein>
<feature type="domain" description="2EXR" evidence="2">
    <location>
        <begin position="154"/>
        <end position="255"/>
    </location>
</feature>
<dbReference type="Proteomes" id="UP000070700">
    <property type="component" value="Unassembled WGS sequence"/>
</dbReference>
<evidence type="ECO:0000313" key="4">
    <source>
        <dbReference type="Proteomes" id="UP000070700"/>
    </source>
</evidence>
<keyword evidence="4" id="KW-1185">Reference proteome</keyword>
<name>A0A132BD69_MOLSC</name>
<reference evidence="3 4" key="1">
    <citation type="submission" date="2015-10" db="EMBL/GenBank/DDBJ databases">
        <title>Full genome of DAOMC 229536 Phialocephala scopiformis, a fungal endophyte of spruce producing the potent anti-insectan compound rugulosin.</title>
        <authorList>
            <consortium name="DOE Joint Genome Institute"/>
            <person name="Walker A.K."/>
            <person name="Frasz S.L."/>
            <person name="Seifert K.A."/>
            <person name="Miller J.D."/>
            <person name="Mondo S.J."/>
            <person name="Labutti K."/>
            <person name="Lipzen A."/>
            <person name="Dockter R."/>
            <person name="Kennedy M."/>
            <person name="Grigoriev I.V."/>
            <person name="Spatafora J.W."/>
        </authorList>
    </citation>
    <scope>NUCLEOTIDE SEQUENCE [LARGE SCALE GENOMIC DNA]</scope>
    <source>
        <strain evidence="3 4">CBS 120377</strain>
    </source>
</reference>
<dbReference type="PANTHER" id="PTHR35910:SF6">
    <property type="entry name" value="2EXR DOMAIN-CONTAINING PROTEIN"/>
    <property type="match status" value="1"/>
</dbReference>
<feature type="region of interest" description="Disordered" evidence="1">
    <location>
        <begin position="1"/>
        <end position="123"/>
    </location>
</feature>
<dbReference type="PANTHER" id="PTHR35910">
    <property type="entry name" value="2EXR DOMAIN-CONTAINING PROTEIN"/>
    <property type="match status" value="1"/>
</dbReference>
<dbReference type="GeneID" id="28832794"/>
<dbReference type="AlphaFoldDB" id="A0A132BD69"/>
<organism evidence="3 4">
    <name type="scientific">Mollisia scopiformis</name>
    <name type="common">Conifer needle endophyte fungus</name>
    <name type="synonym">Phialocephala scopiformis</name>
    <dbReference type="NCBI Taxonomy" id="149040"/>
    <lineage>
        <taxon>Eukaryota</taxon>
        <taxon>Fungi</taxon>
        <taxon>Dikarya</taxon>
        <taxon>Ascomycota</taxon>
        <taxon>Pezizomycotina</taxon>
        <taxon>Leotiomycetes</taxon>
        <taxon>Helotiales</taxon>
        <taxon>Mollisiaceae</taxon>
        <taxon>Mollisia</taxon>
    </lineage>
</organism>
<evidence type="ECO:0000313" key="3">
    <source>
        <dbReference type="EMBL" id="KUJ10346.1"/>
    </source>
</evidence>
<dbReference type="Pfam" id="PF20150">
    <property type="entry name" value="2EXR"/>
    <property type="match status" value="1"/>
</dbReference>
<sequence length="596" mass="66208">MRSESSPPARRQIEGLSAPSTCASSAQSDTALPVSDAPESQTGAQGTRQRKKKSEGLNATPLSLEAISTPGQARQRAQPRALDPNIQASPKHWTRPPKPGNGPPPRRADNHGSVAVRRGADSRRVNNAQRAVVAVAETLQQVTLENSYPGPTAFSKFLDLPAELRTQIWGWVCSMPRLLEVEFVDGDKRHFHHRLAPRSCSPPAVMQVNHEAREEAKKYYQSTVFTTKRIKDEALGCYPTRKTFETWYNPLADVLVFNSHSCMNTLIRFFQTMRLRSVSISRVAILASGKVINCHDPNTIHADDPYEDDLGYDIRGGCTVMQALHGIHRSVARTDRVSGVKGLKEVFFIIPTYLMVNEPGSLDASIWFRPACSDGMAPGQIVCMKDLERDIKFVRHGMPLRLCGPLDNWTRAKRSVRKDPKDEKESDGSHTAHEQAGIKPAEGEESTVGNHLVQNPEVQYHNADPNQNQPPTFHFVSLSPAAKPGLAFGAISVRNADMPKLNCYDWAFMRKIEELAKVHVKVPEEDYKTQVMREIGFYGKPEGVAKAQQMVVDKLAYMGEKTFTQRYSQRVKGYKTEGKVAYFGAGGSLATAAEKY</sequence>
<feature type="region of interest" description="Disordered" evidence="1">
    <location>
        <begin position="414"/>
        <end position="448"/>
    </location>
</feature>
<dbReference type="RefSeq" id="XP_018064701.1">
    <property type="nucleotide sequence ID" value="XM_018223068.1"/>
</dbReference>
<dbReference type="InParanoid" id="A0A132BD69"/>
<gene>
    <name evidence="3" type="ORF">LY89DRAFT_787400</name>
</gene>
<feature type="compositionally biased region" description="Basic and acidic residues" evidence="1">
    <location>
        <begin position="417"/>
        <end position="433"/>
    </location>
</feature>
<feature type="compositionally biased region" description="Polar residues" evidence="1">
    <location>
        <begin position="18"/>
        <end position="30"/>
    </location>
</feature>